<feature type="transmembrane region" description="Helical" evidence="1">
    <location>
        <begin position="115"/>
        <end position="132"/>
    </location>
</feature>
<dbReference type="InterPro" id="IPR008523">
    <property type="entry name" value="DUF805"/>
</dbReference>
<dbReference type="EMBL" id="CP006955">
    <property type="protein sequence ID" value="AHG83522.1"/>
    <property type="molecule type" value="Genomic_DNA"/>
</dbReference>
<keyword evidence="3" id="KW-1185">Reference proteome</keyword>
<name>A0ABM5PC96_BIBTR</name>
<keyword evidence="1" id="KW-0812">Transmembrane</keyword>
<evidence type="ECO:0000313" key="3">
    <source>
        <dbReference type="Proteomes" id="UP000019092"/>
    </source>
</evidence>
<dbReference type="Proteomes" id="UP000019092">
    <property type="component" value="Chromosome"/>
</dbReference>
<protein>
    <submittedName>
        <fullName evidence="2">Uncharacterized protein</fullName>
    </submittedName>
</protein>
<evidence type="ECO:0000256" key="1">
    <source>
        <dbReference type="SAM" id="Phobius"/>
    </source>
</evidence>
<keyword evidence="1" id="KW-1133">Transmembrane helix</keyword>
<dbReference type="Pfam" id="PF05656">
    <property type="entry name" value="DUF805"/>
    <property type="match status" value="1"/>
</dbReference>
<feature type="transmembrane region" description="Helical" evidence="1">
    <location>
        <begin position="58"/>
        <end position="76"/>
    </location>
</feature>
<organism evidence="2 3">
    <name type="scientific">Bibersteinia trehalosi USDA-ARS-USMARC-189</name>
    <dbReference type="NCBI Taxonomy" id="1263831"/>
    <lineage>
        <taxon>Bacteria</taxon>
        <taxon>Pseudomonadati</taxon>
        <taxon>Pseudomonadota</taxon>
        <taxon>Gammaproteobacteria</taxon>
        <taxon>Pasteurellales</taxon>
        <taxon>Pasteurellaceae</taxon>
        <taxon>Bibersteinia</taxon>
    </lineage>
</organism>
<proteinExistence type="predicted"/>
<keyword evidence="1" id="KW-0472">Membrane</keyword>
<reference evidence="2 3" key="1">
    <citation type="submission" date="2013-12" db="EMBL/GenBank/DDBJ databases">
        <title>Annotation of the Bibersteinia trehalosi USDA-ARS-USMARC-189 complete genome.</title>
        <authorList>
            <person name="Harhay G.P."/>
            <person name="McVey S."/>
            <person name="Clawson M.L."/>
            <person name="Bono J."/>
            <person name="Heaton M.P."/>
            <person name="Chitko-Mckown C.G."/>
            <person name="Harhay D.M."/>
            <person name="Smith T.P.L."/>
        </authorList>
    </citation>
    <scope>NUCLEOTIDE SEQUENCE [LARGE SCALE GENOMIC DNA]</scope>
    <source>
        <strain evidence="2 3">USDA-ARS-USMARC-189</strain>
    </source>
</reference>
<sequence length="152" mass="17475">MNIINFIFGFNGRTNQAYFALLLPIFVVIQVVVTFLSIPVSNVLRSAQKIQNVNPTDLLFIFAIFILYFWLKYAYVAKRTHDFNKKATESKLVYAMSMIDLSFVISIFMFQNFGLAIPCLIVSLICLIVLAFKKGDKNENNFGKPQVPFWIK</sequence>
<evidence type="ECO:0000313" key="2">
    <source>
        <dbReference type="EMBL" id="AHG83522.1"/>
    </source>
</evidence>
<gene>
    <name evidence="2" type="ORF">F543_6580</name>
</gene>
<dbReference type="RefSeq" id="WP_015433080.1">
    <property type="nucleotide sequence ID" value="NZ_CP006955.1"/>
</dbReference>
<feature type="transmembrane region" description="Helical" evidence="1">
    <location>
        <begin position="92"/>
        <end position="109"/>
    </location>
</feature>
<feature type="transmembrane region" description="Helical" evidence="1">
    <location>
        <begin position="17"/>
        <end position="38"/>
    </location>
</feature>
<accession>A0ABM5PC96</accession>